<proteinExistence type="inferred from homology"/>
<evidence type="ECO:0000256" key="3">
    <source>
        <dbReference type="ARBA" id="ARBA00038502"/>
    </source>
</evidence>
<sequence>MVRAPGWPAVLSEGSVTVRPLRLRDASAWVEVRLRNADWLAPWEATPPGLVMVRETWAQRQTISVYRQMVHRLRQQARIGMALPFGIVFHGRLVGQVTVSTIVRGAFNSAQVGYWVDSNFAGRGITPTALALVVDHCFGPVGLHRVEANVRPENAASQRVLAKLGFREEGLHRHYLAIDGHYRDHLGFALTTEDVPEGLVRRWRESRHSRP</sequence>
<keyword evidence="1 5" id="KW-0808">Transferase</keyword>
<dbReference type="AlphaFoldDB" id="A0A0D8B7T0"/>
<evidence type="ECO:0000259" key="4">
    <source>
        <dbReference type="PROSITE" id="PS51186"/>
    </source>
</evidence>
<comment type="similarity">
    <text evidence="3">Belongs to the acetyltransferase family. RimJ subfamily.</text>
</comment>
<accession>A0A0D8B7T0</accession>
<dbReference type="InterPro" id="IPR051531">
    <property type="entry name" value="N-acetyltransferase"/>
</dbReference>
<dbReference type="GO" id="GO:0008999">
    <property type="term" value="F:protein-N-terminal-alanine acetyltransferase activity"/>
    <property type="evidence" value="ECO:0007669"/>
    <property type="project" value="UniProtKB-EC"/>
</dbReference>
<gene>
    <name evidence="5" type="ORF">FF36_05386</name>
</gene>
<dbReference type="Proteomes" id="UP000032545">
    <property type="component" value="Unassembled WGS sequence"/>
</dbReference>
<dbReference type="Gene3D" id="3.40.630.30">
    <property type="match status" value="1"/>
</dbReference>
<dbReference type="InterPro" id="IPR016181">
    <property type="entry name" value="Acyl_CoA_acyltransferase"/>
</dbReference>
<keyword evidence="2 5" id="KW-0012">Acyltransferase</keyword>
<evidence type="ECO:0000313" key="6">
    <source>
        <dbReference type="Proteomes" id="UP000032545"/>
    </source>
</evidence>
<reference evidence="6" key="1">
    <citation type="submission" date="2015-02" db="EMBL/GenBank/DDBJ databases">
        <title>Draft Genome of Frankia sp. CpI1-S.</title>
        <authorList>
            <person name="Oshone R.T."/>
            <person name="Ngom M."/>
            <person name="Ghodhbane-Gtari F."/>
            <person name="Gtari M."/>
            <person name="Morris K."/>
            <person name="Thomas K."/>
            <person name="Sen A."/>
            <person name="Tisa L.S."/>
        </authorList>
    </citation>
    <scope>NUCLEOTIDE SEQUENCE [LARGE SCALE GENOMIC DNA]</scope>
    <source>
        <strain evidence="6">CpI1-S</strain>
    </source>
</reference>
<evidence type="ECO:0000256" key="2">
    <source>
        <dbReference type="ARBA" id="ARBA00023315"/>
    </source>
</evidence>
<dbReference type="PANTHER" id="PTHR43792">
    <property type="entry name" value="GNAT FAMILY, PUTATIVE (AFU_ORTHOLOGUE AFUA_3G00765)-RELATED-RELATED"/>
    <property type="match status" value="1"/>
</dbReference>
<dbReference type="EMBL" id="JYFN01000063">
    <property type="protein sequence ID" value="KJE20328.1"/>
    <property type="molecule type" value="Genomic_DNA"/>
</dbReference>
<dbReference type="Pfam" id="PF13302">
    <property type="entry name" value="Acetyltransf_3"/>
    <property type="match status" value="1"/>
</dbReference>
<feature type="domain" description="N-acetyltransferase" evidence="4">
    <location>
        <begin position="16"/>
        <end position="193"/>
    </location>
</feature>
<dbReference type="PROSITE" id="PS51186">
    <property type="entry name" value="GNAT"/>
    <property type="match status" value="1"/>
</dbReference>
<name>A0A0D8B7T0_9ACTN</name>
<keyword evidence="5" id="KW-0689">Ribosomal protein</keyword>
<organism evidence="5 6">
    <name type="scientific">Frankia torreyi</name>
    <dbReference type="NCBI Taxonomy" id="1856"/>
    <lineage>
        <taxon>Bacteria</taxon>
        <taxon>Bacillati</taxon>
        <taxon>Actinomycetota</taxon>
        <taxon>Actinomycetes</taxon>
        <taxon>Frankiales</taxon>
        <taxon>Frankiaceae</taxon>
        <taxon>Frankia</taxon>
    </lineage>
</organism>
<dbReference type="PATRIC" id="fig|1502723.3.peg.5799"/>
<reference evidence="5 6" key="2">
    <citation type="journal article" date="2016" name="Genome Announc.">
        <title>Permanent Draft Genome Sequences for Two Variants of Frankia sp. Strain CpI1, the First Frankia Strain Isolated from Root Nodules of Comptonia peregrina.</title>
        <authorList>
            <person name="Oshone R."/>
            <person name="Hurst S.G.IV."/>
            <person name="Abebe-Akele F."/>
            <person name="Simpson S."/>
            <person name="Morris K."/>
            <person name="Thomas W.K."/>
            <person name="Tisa L.S."/>
        </authorList>
    </citation>
    <scope>NUCLEOTIDE SEQUENCE [LARGE SCALE GENOMIC DNA]</scope>
    <source>
        <strain evidence="6">CpI1-S</strain>
    </source>
</reference>
<evidence type="ECO:0000313" key="5">
    <source>
        <dbReference type="EMBL" id="KJE20328.1"/>
    </source>
</evidence>
<dbReference type="PANTHER" id="PTHR43792:SF8">
    <property type="entry name" value="[RIBOSOMAL PROTEIN US5]-ALANINE N-ACETYLTRANSFERASE"/>
    <property type="match status" value="1"/>
</dbReference>
<keyword evidence="6" id="KW-1185">Reference proteome</keyword>
<evidence type="ECO:0000256" key="1">
    <source>
        <dbReference type="ARBA" id="ARBA00022679"/>
    </source>
</evidence>
<dbReference type="GO" id="GO:0005840">
    <property type="term" value="C:ribosome"/>
    <property type="evidence" value="ECO:0007669"/>
    <property type="project" value="UniProtKB-KW"/>
</dbReference>
<dbReference type="SUPFAM" id="SSF55729">
    <property type="entry name" value="Acyl-CoA N-acyltransferases (Nat)"/>
    <property type="match status" value="1"/>
</dbReference>
<protein>
    <submittedName>
        <fullName evidence="5">Acetyltransferase, ribosomal protein N-acetylase</fullName>
        <ecNumber evidence="5">2.3.1.267</ecNumber>
    </submittedName>
</protein>
<dbReference type="GO" id="GO:0005737">
    <property type="term" value="C:cytoplasm"/>
    <property type="evidence" value="ECO:0007669"/>
    <property type="project" value="TreeGrafter"/>
</dbReference>
<comment type="caution">
    <text evidence="5">The sequence shown here is derived from an EMBL/GenBank/DDBJ whole genome shotgun (WGS) entry which is preliminary data.</text>
</comment>
<dbReference type="InterPro" id="IPR000182">
    <property type="entry name" value="GNAT_dom"/>
</dbReference>
<dbReference type="EC" id="2.3.1.267" evidence="5"/>
<keyword evidence="5" id="KW-0687">Ribonucleoprotein</keyword>